<keyword evidence="2" id="KW-1185">Reference proteome</keyword>
<reference evidence="1" key="1">
    <citation type="submission" date="2010-02" db="EMBL/GenBank/DDBJ databases">
        <title>Sequencing and annotation of the Blastocystis hominis genome.</title>
        <authorList>
            <person name="Wincker P."/>
        </authorList>
    </citation>
    <scope>NUCLEOTIDE SEQUENCE</scope>
    <source>
        <strain evidence="1">Singapore isolate B</strain>
    </source>
</reference>
<dbReference type="Proteomes" id="UP000008312">
    <property type="component" value="Unassembled WGS sequence"/>
</dbReference>
<proteinExistence type="predicted"/>
<dbReference type="InParanoid" id="D8LZ13"/>
<evidence type="ECO:0000313" key="2">
    <source>
        <dbReference type="Proteomes" id="UP000008312"/>
    </source>
</evidence>
<protein>
    <submittedName>
        <fullName evidence="1">Uncharacterized protein</fullName>
    </submittedName>
</protein>
<dbReference type="RefSeq" id="XP_012895100.1">
    <property type="nucleotide sequence ID" value="XM_013039646.1"/>
</dbReference>
<organism evidence="1">
    <name type="scientific">Blastocystis hominis</name>
    <dbReference type="NCBI Taxonomy" id="12968"/>
    <lineage>
        <taxon>Eukaryota</taxon>
        <taxon>Sar</taxon>
        <taxon>Stramenopiles</taxon>
        <taxon>Bigyra</taxon>
        <taxon>Opalozoa</taxon>
        <taxon>Opalinata</taxon>
        <taxon>Blastocystidae</taxon>
        <taxon>Blastocystis</taxon>
    </lineage>
</organism>
<accession>D8LZ13</accession>
<sequence>MCYEVDANGSEIGDFTRFENGCVAFVQSYDEIWDNKNFHRIINHVRGERMEIYSHASDHLIYHGEFNEKREREGWGIQYDDKTGAMLLEGMWKGNKLVEIIRKIEGTIMIEFKRNGNNTIASNQIPLYVGEFVYDESKESFLRNGRGYWIDEETRIATREVEWKDGVEVSGRDLYDGWHIHSFTHSILLVYLILLLC</sequence>
<dbReference type="GeneID" id="24918539"/>
<gene>
    <name evidence="1" type="ORF">GSBLH_T00001268001</name>
</gene>
<evidence type="ECO:0000313" key="1">
    <source>
        <dbReference type="EMBL" id="CBK21052.2"/>
    </source>
</evidence>
<dbReference type="EMBL" id="FN668640">
    <property type="protein sequence ID" value="CBK21052.2"/>
    <property type="molecule type" value="Genomic_DNA"/>
</dbReference>
<name>D8LZ13_BLAHO</name>
<dbReference type="AlphaFoldDB" id="D8LZ13"/>